<dbReference type="Proteomes" id="UP001325680">
    <property type="component" value="Chromosome"/>
</dbReference>
<name>A0ABZ0W2A0_9BACT</name>
<feature type="chain" id="PRO_5046409459" evidence="1">
    <location>
        <begin position="31"/>
        <end position="422"/>
    </location>
</feature>
<proteinExistence type="predicted"/>
<dbReference type="Pfam" id="PF14100">
    <property type="entry name" value="DUF6807"/>
    <property type="match status" value="1"/>
</dbReference>
<dbReference type="RefSeq" id="WP_245957804.1">
    <property type="nucleotide sequence ID" value="NZ_CP139960.1"/>
</dbReference>
<evidence type="ECO:0000313" key="2">
    <source>
        <dbReference type="EMBL" id="WQD37403.1"/>
    </source>
</evidence>
<dbReference type="EMBL" id="CP139960">
    <property type="protein sequence ID" value="WQD37403.1"/>
    <property type="molecule type" value="Genomic_DNA"/>
</dbReference>
<accession>A0ABZ0W2A0</accession>
<protein>
    <submittedName>
        <fullName evidence="2">PmoA family protein</fullName>
    </submittedName>
</protein>
<keyword evidence="3" id="KW-1185">Reference proteome</keyword>
<reference evidence="2 3" key="1">
    <citation type="submission" date="2023-12" db="EMBL/GenBank/DDBJ databases">
        <title>Genome sequencing and assembly of bacterial species from a model synthetic community.</title>
        <authorList>
            <person name="Hogle S.L."/>
        </authorList>
    </citation>
    <scope>NUCLEOTIDE SEQUENCE [LARGE SCALE GENOMIC DNA]</scope>
    <source>
        <strain evidence="2 3">HAMBI_3031</strain>
    </source>
</reference>
<organism evidence="2 3">
    <name type="scientific">Niabella yanshanensis</name>
    <dbReference type="NCBI Taxonomy" id="577386"/>
    <lineage>
        <taxon>Bacteria</taxon>
        <taxon>Pseudomonadati</taxon>
        <taxon>Bacteroidota</taxon>
        <taxon>Chitinophagia</taxon>
        <taxon>Chitinophagales</taxon>
        <taxon>Chitinophagaceae</taxon>
        <taxon>Niabella</taxon>
    </lineage>
</organism>
<dbReference type="InterPro" id="IPR029475">
    <property type="entry name" value="DUF6807"/>
</dbReference>
<evidence type="ECO:0000313" key="3">
    <source>
        <dbReference type="Proteomes" id="UP001325680"/>
    </source>
</evidence>
<gene>
    <name evidence="2" type="ORF">U0035_17175</name>
</gene>
<keyword evidence="1" id="KW-0732">Signal</keyword>
<feature type="signal peptide" evidence="1">
    <location>
        <begin position="1"/>
        <end position="30"/>
    </location>
</feature>
<sequence>MKLTDWVNNRMRRISCALLFCAVALTSVNAQRIATLRTTTTGKEQLSIPMQAALDAITTLPDSSLQLVEVRNGKKVNIPFQISSTANGRDLYWQITPSAATNRVFELERVTAPNNFPLMQASENKGALTIGDNGKELLQYHFETVYPPEGIDTAYKRSGFIHPLNTPSGHALTRINAPDHYHHWGLWNPWTHVRFENEVVDFWNLKDRKGTVRFAGFNTIEAGAIYSGFSALHEHIVFKKDGTEKTAINEVQTVKIYKAQPKDAYYILDISSQLSCAGSEPVLLLEYRYGGLGIRATEQWDNKNSTTLTSEGKDRKSADGSTARWCLTQGSLGNEYGGLEMMSHPANYNHPEPLRVWPENMNGRGDVFLNFSPTKNKNWLLEPGKSYLLKYRFLIFDNKLTGAQAEQAWRSFAHPPKLLVQK</sequence>
<evidence type="ECO:0000256" key="1">
    <source>
        <dbReference type="SAM" id="SignalP"/>
    </source>
</evidence>